<gene>
    <name evidence="2" type="ORF">PCAR00345_LOCUS40407</name>
</gene>
<accession>A0A7S4C5L8</accession>
<feature type="compositionally biased region" description="Low complexity" evidence="1">
    <location>
        <begin position="40"/>
        <end position="55"/>
    </location>
</feature>
<protein>
    <submittedName>
        <fullName evidence="2">Uncharacterized protein</fullName>
    </submittedName>
</protein>
<sequence length="311" mass="34004">MSTTRGVSGDISGGGCLDTLWGDAGSAIWRVHIRCEETGPACQPSATQPSASASTRTGESQHTMANRALCIELHEPGSAHSGFLACVMGAKGWHGDTELTLPYAAWLPCITPLLRCLYAPDAADMFVEQLLYRRSLSEALSACHCALYFDLGVRFFRAFYCKARSRRNLLTRNLTCSDVDSDEFQFPQHDAAAASWFSLPLEHALWWLHALQLTPAALQHNLETYVSYCCPALHMTDVSTFLDEKLTSLGAITHAQNPTNFLLDSGVEHCEAERMASEVHAWKSLHQKCGRLRPSSTVPPLEGVALAVPAP</sequence>
<evidence type="ECO:0000313" key="2">
    <source>
        <dbReference type="EMBL" id="CAE0787699.1"/>
    </source>
</evidence>
<dbReference type="AlphaFoldDB" id="A0A7S4C5L8"/>
<reference evidence="2" key="1">
    <citation type="submission" date="2021-01" db="EMBL/GenBank/DDBJ databases">
        <authorList>
            <person name="Corre E."/>
            <person name="Pelletier E."/>
            <person name="Niang G."/>
            <person name="Scheremetjew M."/>
            <person name="Finn R."/>
            <person name="Kale V."/>
            <person name="Holt S."/>
            <person name="Cochrane G."/>
            <person name="Meng A."/>
            <person name="Brown T."/>
            <person name="Cohen L."/>
        </authorList>
    </citation>
    <scope>NUCLEOTIDE SEQUENCE</scope>
    <source>
        <strain evidence="2">CCMP645</strain>
    </source>
</reference>
<organism evidence="2">
    <name type="scientific">Chrysotila carterae</name>
    <name type="common">Marine alga</name>
    <name type="synonym">Syracosphaera carterae</name>
    <dbReference type="NCBI Taxonomy" id="13221"/>
    <lineage>
        <taxon>Eukaryota</taxon>
        <taxon>Haptista</taxon>
        <taxon>Haptophyta</taxon>
        <taxon>Prymnesiophyceae</taxon>
        <taxon>Isochrysidales</taxon>
        <taxon>Isochrysidaceae</taxon>
        <taxon>Chrysotila</taxon>
    </lineage>
</organism>
<name>A0A7S4C5L8_CHRCT</name>
<proteinExistence type="predicted"/>
<feature type="region of interest" description="Disordered" evidence="1">
    <location>
        <begin position="40"/>
        <end position="59"/>
    </location>
</feature>
<evidence type="ECO:0000256" key="1">
    <source>
        <dbReference type="SAM" id="MobiDB-lite"/>
    </source>
</evidence>
<dbReference type="EMBL" id="HBIZ01065830">
    <property type="protein sequence ID" value="CAE0787699.1"/>
    <property type="molecule type" value="Transcribed_RNA"/>
</dbReference>